<dbReference type="AlphaFoldDB" id="A0A2A7MMQ6"/>
<gene>
    <name evidence="1" type="ORF">CQ394_11090</name>
</gene>
<sequence length="363" mass="43416">MYDIVIFGCGSASEKLSRSLNENINILCYLDNNRSMWGKKFNNKLVCNPSEIRNIEYDYIVIASQFNNDIFTQLINYKVSQEKILEYINFINNKHNYFEYKMNLFENDINNYEALVTGISYFVSGINGDILKHRGINFAFDSQDLYYDYHIAKYLFENYNTNIKYTIIGLSYYTFQYDLSLSSMKDNVKLYYPKLKKSHNIQWDTYDYDRILINNIIADKILKKSDDGNYLIDSRIIPLTQKNEDFDLLGKRQAELDCNKNYPITVLENKKIFKEYLSLLYKNNIKPIVVVCPVSKYYSKYFSNRIKDEFLEIMYEVRKEYKFQYIDYFESALFDDSMFYDVSHLTFEAGKKFTQILNDEIEW</sequence>
<dbReference type="Proteomes" id="UP000220840">
    <property type="component" value="Unassembled WGS sequence"/>
</dbReference>
<dbReference type="SUPFAM" id="SSF52266">
    <property type="entry name" value="SGNH hydrolase"/>
    <property type="match status" value="1"/>
</dbReference>
<evidence type="ECO:0000313" key="1">
    <source>
        <dbReference type="EMBL" id="PEG32820.1"/>
    </source>
</evidence>
<organism evidence="1 2">
    <name type="scientific">Clostridium neonatale</name>
    <dbReference type="NCBI Taxonomy" id="137838"/>
    <lineage>
        <taxon>Bacteria</taxon>
        <taxon>Bacillati</taxon>
        <taxon>Bacillota</taxon>
        <taxon>Clostridia</taxon>
        <taxon>Eubacteriales</taxon>
        <taxon>Clostridiaceae</taxon>
        <taxon>Clostridium</taxon>
    </lineage>
</organism>
<comment type="caution">
    <text evidence="1">The sequence shown here is derived from an EMBL/GenBank/DDBJ whole genome shotgun (WGS) entry which is preliminary data.</text>
</comment>
<dbReference type="STRING" id="137838.GCA_001458595_03707"/>
<protein>
    <submittedName>
        <fullName evidence="1">Chemotaxis protein</fullName>
    </submittedName>
</protein>
<proteinExistence type="predicted"/>
<keyword evidence="2" id="KW-1185">Reference proteome</keyword>
<reference evidence="1 2" key="1">
    <citation type="submission" date="2017-10" db="EMBL/GenBank/DDBJ databases">
        <title>Effective Description of Clostridium neonatale sp. nov. linked to necrotizing enterocolitis in neonates and a clarification of species assignable to the genus Clostridium (Prazmowski 1880) emend. Lawson and Rainey 2016.</title>
        <authorList>
            <person name="Bernard K."/>
            <person name="Burdz T."/>
            <person name="Wiebe D."/>
            <person name="Balcewich B."/>
            <person name="Alfa M."/>
            <person name="Bernier A.-M."/>
        </authorList>
    </citation>
    <scope>NUCLEOTIDE SEQUENCE [LARGE SCALE GENOMIC DNA]</scope>
    <source>
        <strain evidence="1 2">LCDC99A005</strain>
    </source>
</reference>
<accession>A0A2A7MMQ6</accession>
<dbReference type="OrthoDB" id="1886856at2"/>
<dbReference type="Gene3D" id="3.40.50.720">
    <property type="entry name" value="NAD(P)-binding Rossmann-like Domain"/>
    <property type="match status" value="1"/>
</dbReference>
<dbReference type="EMBL" id="PDCJ01000001">
    <property type="protein sequence ID" value="PEG32820.1"/>
    <property type="molecule type" value="Genomic_DNA"/>
</dbReference>
<name>A0A2A7MMQ6_9CLOT</name>
<evidence type="ECO:0000313" key="2">
    <source>
        <dbReference type="Proteomes" id="UP000220840"/>
    </source>
</evidence>